<sequence>MDPVSDMFTIIRNGCRANKPEVSVPYSKLKMEILRILLEEGFINNFTLDSEKKPRRINILLKYSKDGESVIRNIVRVSKCSRRVYVSKDEIPRVLGNLGVAIITTSKGVMTDRRARKEKIGGELIGYVY</sequence>
<dbReference type="GO" id="GO:0003735">
    <property type="term" value="F:structural constituent of ribosome"/>
    <property type="evidence" value="ECO:0007669"/>
    <property type="project" value="InterPro"/>
</dbReference>
<dbReference type="NCBIfam" id="NF001109">
    <property type="entry name" value="PRK00136.1"/>
    <property type="match status" value="1"/>
</dbReference>
<dbReference type="GO" id="GO:0005840">
    <property type="term" value="C:ribosome"/>
    <property type="evidence" value="ECO:0007669"/>
    <property type="project" value="UniProtKB-KW"/>
</dbReference>
<dbReference type="InterPro" id="IPR035987">
    <property type="entry name" value="Ribosomal_uS8_sf"/>
</dbReference>
<dbReference type="FunFam" id="3.30.1490.10:FF:000001">
    <property type="entry name" value="30S ribosomal protein S8"/>
    <property type="match status" value="1"/>
</dbReference>
<dbReference type="GO" id="GO:1990904">
    <property type="term" value="C:ribonucleoprotein complex"/>
    <property type="evidence" value="ECO:0007669"/>
    <property type="project" value="UniProtKB-KW"/>
</dbReference>
<comment type="subunit">
    <text evidence="5">Part of the 30S ribosomal subunit. Contacts proteins S5 and S12.</text>
</comment>
<dbReference type="HAMAP" id="MF_01302_B">
    <property type="entry name" value="Ribosomal_uS8_B"/>
    <property type="match status" value="1"/>
</dbReference>
<evidence type="ECO:0000256" key="6">
    <source>
        <dbReference type="RuleBase" id="RU003660"/>
    </source>
</evidence>
<comment type="caution">
    <text evidence="7">The sequence shown here is derived from an EMBL/GenBank/DDBJ whole genome shotgun (WGS) entry which is preliminary data.</text>
</comment>
<keyword evidence="5" id="KW-0694">RNA-binding</keyword>
<proteinExistence type="inferred from homology"/>
<evidence type="ECO:0000256" key="3">
    <source>
        <dbReference type="ARBA" id="ARBA00023274"/>
    </source>
</evidence>
<reference evidence="7" key="1">
    <citation type="journal article" date="2020" name="mSystems">
        <title>Genome- and Community-Level Interaction Insights into Carbon Utilization and Element Cycling Functions of Hydrothermarchaeota in Hydrothermal Sediment.</title>
        <authorList>
            <person name="Zhou Z."/>
            <person name="Liu Y."/>
            <person name="Xu W."/>
            <person name="Pan J."/>
            <person name="Luo Z.H."/>
            <person name="Li M."/>
        </authorList>
    </citation>
    <scope>NUCLEOTIDE SEQUENCE [LARGE SCALE GENOMIC DNA]</scope>
    <source>
        <strain evidence="7">SpSt-774</strain>
    </source>
</reference>
<dbReference type="PANTHER" id="PTHR11758">
    <property type="entry name" value="40S RIBOSOMAL PROTEIN S15A"/>
    <property type="match status" value="1"/>
</dbReference>
<accession>A0A7C4XL05</accession>
<dbReference type="GO" id="GO:0005737">
    <property type="term" value="C:cytoplasm"/>
    <property type="evidence" value="ECO:0007669"/>
    <property type="project" value="UniProtKB-ARBA"/>
</dbReference>
<dbReference type="AlphaFoldDB" id="A0A7C4XL05"/>
<evidence type="ECO:0000256" key="4">
    <source>
        <dbReference type="ARBA" id="ARBA00035258"/>
    </source>
</evidence>
<keyword evidence="2 5" id="KW-0689">Ribosomal protein</keyword>
<dbReference type="InterPro" id="IPR047863">
    <property type="entry name" value="Ribosomal_uS8_CS"/>
</dbReference>
<dbReference type="GO" id="GO:0006412">
    <property type="term" value="P:translation"/>
    <property type="evidence" value="ECO:0007669"/>
    <property type="project" value="UniProtKB-UniRule"/>
</dbReference>
<dbReference type="Gene3D" id="3.30.1490.10">
    <property type="match status" value="1"/>
</dbReference>
<comment type="function">
    <text evidence="5">One of the primary rRNA binding proteins, it binds directly to 16S rRNA central domain where it helps coordinate assembly of the platform of the 30S subunit.</text>
</comment>
<keyword evidence="3 5" id="KW-0687">Ribonucleoprotein</keyword>
<gene>
    <name evidence="5" type="primary">rpsH</name>
    <name evidence="7" type="ORF">ENV60_05620</name>
</gene>
<dbReference type="PROSITE" id="PS00053">
    <property type="entry name" value="RIBOSOMAL_S8"/>
    <property type="match status" value="1"/>
</dbReference>
<evidence type="ECO:0000313" key="7">
    <source>
        <dbReference type="EMBL" id="HGV97757.1"/>
    </source>
</evidence>
<dbReference type="GO" id="GO:0019843">
    <property type="term" value="F:rRNA binding"/>
    <property type="evidence" value="ECO:0007669"/>
    <property type="project" value="UniProtKB-UniRule"/>
</dbReference>
<evidence type="ECO:0000256" key="5">
    <source>
        <dbReference type="HAMAP-Rule" id="MF_01302"/>
    </source>
</evidence>
<dbReference type="InterPro" id="IPR000630">
    <property type="entry name" value="Ribosomal_uS8"/>
</dbReference>
<protein>
    <recommendedName>
        <fullName evidence="4 5">Small ribosomal subunit protein uS8</fullName>
    </recommendedName>
</protein>
<name>A0A7C4XL05_UNCW3</name>
<keyword evidence="5" id="KW-0699">rRNA-binding</keyword>
<dbReference type="Pfam" id="PF00410">
    <property type="entry name" value="Ribosomal_S8"/>
    <property type="match status" value="1"/>
</dbReference>
<evidence type="ECO:0000256" key="2">
    <source>
        <dbReference type="ARBA" id="ARBA00022980"/>
    </source>
</evidence>
<organism evidence="7">
    <name type="scientific">candidate division WOR-3 bacterium</name>
    <dbReference type="NCBI Taxonomy" id="2052148"/>
    <lineage>
        <taxon>Bacteria</taxon>
        <taxon>Bacteria division WOR-3</taxon>
    </lineage>
</organism>
<evidence type="ECO:0000256" key="1">
    <source>
        <dbReference type="ARBA" id="ARBA00006471"/>
    </source>
</evidence>
<dbReference type="SUPFAM" id="SSF56047">
    <property type="entry name" value="Ribosomal protein S8"/>
    <property type="match status" value="1"/>
</dbReference>
<dbReference type="Gene3D" id="3.30.1370.30">
    <property type="match status" value="1"/>
</dbReference>
<comment type="similarity">
    <text evidence="1 5 6">Belongs to the universal ribosomal protein uS8 family.</text>
</comment>
<dbReference type="EMBL" id="DTGZ01000102">
    <property type="protein sequence ID" value="HGV97757.1"/>
    <property type="molecule type" value="Genomic_DNA"/>
</dbReference>